<feature type="transmembrane region" description="Helical" evidence="1">
    <location>
        <begin position="12"/>
        <end position="31"/>
    </location>
</feature>
<reference evidence="2 3" key="1">
    <citation type="submission" date="2024-06" db="EMBL/GenBank/DDBJ databases">
        <title>Genomic Encyclopedia of Type Strains, Phase IV (KMG-IV): sequencing the most valuable type-strain genomes for metagenomic binning, comparative biology and taxonomic classification.</title>
        <authorList>
            <person name="Goeker M."/>
        </authorList>
    </citation>
    <scope>NUCLEOTIDE SEQUENCE [LARGE SCALE GENOMIC DNA]</scope>
    <source>
        <strain evidence="2 3">DSM 105042</strain>
    </source>
</reference>
<organism evidence="2 3">
    <name type="scientific">Pseudorhizobium tarimense</name>
    <dbReference type="NCBI Taxonomy" id="1079109"/>
    <lineage>
        <taxon>Bacteria</taxon>
        <taxon>Pseudomonadati</taxon>
        <taxon>Pseudomonadota</taxon>
        <taxon>Alphaproteobacteria</taxon>
        <taxon>Hyphomicrobiales</taxon>
        <taxon>Rhizobiaceae</taxon>
        <taxon>Rhizobium/Agrobacterium group</taxon>
        <taxon>Pseudorhizobium</taxon>
    </lineage>
</organism>
<comment type="caution">
    <text evidence="2">The sequence shown here is derived from an EMBL/GenBank/DDBJ whole genome shotgun (WGS) entry which is preliminary data.</text>
</comment>
<sequence>MEEKISSRSRVVGIFVATVGFLASTIGVLQFTQTQVRKSADLEYRLPRQFYDGVSDEYSEHFQEREVGKLMSLLACETLR</sequence>
<accession>A0ABV2HEB6</accession>
<keyword evidence="1" id="KW-0472">Membrane</keyword>
<dbReference type="Proteomes" id="UP001549031">
    <property type="component" value="Unassembled WGS sequence"/>
</dbReference>
<evidence type="ECO:0000313" key="3">
    <source>
        <dbReference type="Proteomes" id="UP001549031"/>
    </source>
</evidence>
<evidence type="ECO:0000256" key="1">
    <source>
        <dbReference type="SAM" id="Phobius"/>
    </source>
</evidence>
<gene>
    <name evidence="2" type="ORF">ABID21_005025</name>
</gene>
<keyword evidence="3" id="KW-1185">Reference proteome</keyword>
<dbReference type="EMBL" id="JBEPLJ010000042">
    <property type="protein sequence ID" value="MET3588885.1"/>
    <property type="molecule type" value="Genomic_DNA"/>
</dbReference>
<proteinExistence type="predicted"/>
<protein>
    <submittedName>
        <fullName evidence="2">Uncharacterized protein</fullName>
    </submittedName>
</protein>
<evidence type="ECO:0000313" key="2">
    <source>
        <dbReference type="EMBL" id="MET3588885.1"/>
    </source>
</evidence>
<keyword evidence="1" id="KW-0812">Transmembrane</keyword>
<name>A0ABV2HEB6_9HYPH</name>
<keyword evidence="1" id="KW-1133">Transmembrane helix</keyword>